<organism evidence="2 3">
    <name type="scientific">Portunus trituberculatus</name>
    <name type="common">Swimming crab</name>
    <name type="synonym">Neptunus trituberculatus</name>
    <dbReference type="NCBI Taxonomy" id="210409"/>
    <lineage>
        <taxon>Eukaryota</taxon>
        <taxon>Metazoa</taxon>
        <taxon>Ecdysozoa</taxon>
        <taxon>Arthropoda</taxon>
        <taxon>Crustacea</taxon>
        <taxon>Multicrustacea</taxon>
        <taxon>Malacostraca</taxon>
        <taxon>Eumalacostraca</taxon>
        <taxon>Eucarida</taxon>
        <taxon>Decapoda</taxon>
        <taxon>Pleocyemata</taxon>
        <taxon>Brachyura</taxon>
        <taxon>Eubrachyura</taxon>
        <taxon>Portunoidea</taxon>
        <taxon>Portunidae</taxon>
        <taxon>Portuninae</taxon>
        <taxon>Portunus</taxon>
    </lineage>
</organism>
<name>A0A5B7GNM8_PORTR</name>
<proteinExistence type="predicted"/>
<evidence type="ECO:0000313" key="3">
    <source>
        <dbReference type="Proteomes" id="UP000324222"/>
    </source>
</evidence>
<keyword evidence="1" id="KW-0472">Membrane</keyword>
<sequence length="101" mass="11185">MATPSWRVAGQEASDAGDSIRPYLVPSSHRNTGACLSFLLLPCLILVAVMRTGGSVREWEVKRGRAREVATNRLPVGIRVALSKHQQHQCSKVWMQHHATL</sequence>
<gene>
    <name evidence="2" type="ORF">E2C01_053120</name>
</gene>
<feature type="transmembrane region" description="Helical" evidence="1">
    <location>
        <begin position="31"/>
        <end position="50"/>
    </location>
</feature>
<accession>A0A5B7GNM8</accession>
<evidence type="ECO:0000313" key="2">
    <source>
        <dbReference type="EMBL" id="MPC59105.1"/>
    </source>
</evidence>
<comment type="caution">
    <text evidence="2">The sequence shown here is derived from an EMBL/GenBank/DDBJ whole genome shotgun (WGS) entry which is preliminary data.</text>
</comment>
<dbReference type="Proteomes" id="UP000324222">
    <property type="component" value="Unassembled WGS sequence"/>
</dbReference>
<keyword evidence="1" id="KW-0812">Transmembrane</keyword>
<reference evidence="2 3" key="1">
    <citation type="submission" date="2019-05" db="EMBL/GenBank/DDBJ databases">
        <title>Another draft genome of Portunus trituberculatus and its Hox gene families provides insights of decapod evolution.</title>
        <authorList>
            <person name="Jeong J.-H."/>
            <person name="Song I."/>
            <person name="Kim S."/>
            <person name="Choi T."/>
            <person name="Kim D."/>
            <person name="Ryu S."/>
            <person name="Kim W."/>
        </authorList>
    </citation>
    <scope>NUCLEOTIDE SEQUENCE [LARGE SCALE GENOMIC DNA]</scope>
    <source>
        <tissue evidence="2">Muscle</tissue>
    </source>
</reference>
<protein>
    <submittedName>
        <fullName evidence="2">Uncharacterized protein</fullName>
    </submittedName>
</protein>
<keyword evidence="3" id="KW-1185">Reference proteome</keyword>
<dbReference type="EMBL" id="VSRR010016259">
    <property type="protein sequence ID" value="MPC59105.1"/>
    <property type="molecule type" value="Genomic_DNA"/>
</dbReference>
<evidence type="ECO:0000256" key="1">
    <source>
        <dbReference type="SAM" id="Phobius"/>
    </source>
</evidence>
<dbReference type="AlphaFoldDB" id="A0A5B7GNM8"/>
<keyword evidence="1" id="KW-1133">Transmembrane helix</keyword>